<gene>
    <name evidence="2" type="ORF">EYF80_038730</name>
</gene>
<reference evidence="2 3" key="1">
    <citation type="submission" date="2019-03" db="EMBL/GenBank/DDBJ databases">
        <title>First draft genome of Liparis tanakae, snailfish: a comprehensive survey of snailfish specific genes.</title>
        <authorList>
            <person name="Kim W."/>
            <person name="Song I."/>
            <person name="Jeong J.-H."/>
            <person name="Kim D."/>
            <person name="Kim S."/>
            <person name="Ryu S."/>
            <person name="Song J.Y."/>
            <person name="Lee S.K."/>
        </authorList>
    </citation>
    <scope>NUCLEOTIDE SEQUENCE [LARGE SCALE GENOMIC DNA]</scope>
    <source>
        <tissue evidence="2">Muscle</tissue>
    </source>
</reference>
<dbReference type="AlphaFoldDB" id="A0A4Z2GEE5"/>
<sequence length="229" mass="25153">MMNEACARAPPVLDDSDTPRSLKISFHGARWHAVQLATDLEADGADVVVLLQLLSGGSGEGADLLRRFLSEQEAPPAGLSPEPDVEVGVDDDDGGAHPAPLAKQRLPGAVRHHAQRHHELQHPADGVHPVDDLVQALDGVAAEQLHHEERVDQHRACNLGITEYQLIHFVEETMRLGQNYGRGHHDEEDDAEEEGALQRLHVQQARLKSEQKQSDALRHTSEEEEGSQL</sequence>
<feature type="compositionally biased region" description="Basic and acidic residues" evidence="1">
    <location>
        <begin position="207"/>
        <end position="221"/>
    </location>
</feature>
<evidence type="ECO:0000313" key="3">
    <source>
        <dbReference type="Proteomes" id="UP000314294"/>
    </source>
</evidence>
<protein>
    <submittedName>
        <fullName evidence="2">Uncharacterized protein</fullName>
    </submittedName>
</protein>
<feature type="region of interest" description="Disordered" evidence="1">
    <location>
        <begin position="203"/>
        <end position="229"/>
    </location>
</feature>
<name>A0A4Z2GEE5_9TELE</name>
<evidence type="ECO:0000313" key="2">
    <source>
        <dbReference type="EMBL" id="TNN51094.1"/>
    </source>
</evidence>
<evidence type="ECO:0000256" key="1">
    <source>
        <dbReference type="SAM" id="MobiDB-lite"/>
    </source>
</evidence>
<proteinExistence type="predicted"/>
<comment type="caution">
    <text evidence="2">The sequence shown here is derived from an EMBL/GenBank/DDBJ whole genome shotgun (WGS) entry which is preliminary data.</text>
</comment>
<feature type="region of interest" description="Disordered" evidence="1">
    <location>
        <begin position="73"/>
        <end position="101"/>
    </location>
</feature>
<feature type="compositionally biased region" description="Acidic residues" evidence="1">
    <location>
        <begin position="83"/>
        <end position="93"/>
    </location>
</feature>
<organism evidence="2 3">
    <name type="scientific">Liparis tanakae</name>
    <name type="common">Tanaka's snailfish</name>
    <dbReference type="NCBI Taxonomy" id="230148"/>
    <lineage>
        <taxon>Eukaryota</taxon>
        <taxon>Metazoa</taxon>
        <taxon>Chordata</taxon>
        <taxon>Craniata</taxon>
        <taxon>Vertebrata</taxon>
        <taxon>Euteleostomi</taxon>
        <taxon>Actinopterygii</taxon>
        <taxon>Neopterygii</taxon>
        <taxon>Teleostei</taxon>
        <taxon>Neoteleostei</taxon>
        <taxon>Acanthomorphata</taxon>
        <taxon>Eupercaria</taxon>
        <taxon>Perciformes</taxon>
        <taxon>Cottioidei</taxon>
        <taxon>Cottales</taxon>
        <taxon>Liparidae</taxon>
        <taxon>Liparis</taxon>
    </lineage>
</organism>
<dbReference type="Proteomes" id="UP000314294">
    <property type="component" value="Unassembled WGS sequence"/>
</dbReference>
<dbReference type="EMBL" id="SRLO01000595">
    <property type="protein sequence ID" value="TNN51094.1"/>
    <property type="molecule type" value="Genomic_DNA"/>
</dbReference>
<keyword evidence="3" id="KW-1185">Reference proteome</keyword>
<accession>A0A4Z2GEE5</accession>